<accession>A0A4Y8M078</accession>
<feature type="transmembrane region" description="Helical" evidence="6">
    <location>
        <begin position="218"/>
        <end position="238"/>
    </location>
</feature>
<feature type="transmembrane region" description="Helical" evidence="6">
    <location>
        <begin position="15"/>
        <end position="31"/>
    </location>
</feature>
<feature type="domain" description="Type II secretion system protein GspF" evidence="7">
    <location>
        <begin position="73"/>
        <end position="204"/>
    </location>
</feature>
<comment type="caution">
    <text evidence="8">The sequence shown here is derived from an EMBL/GenBank/DDBJ whole genome shotgun (WGS) entry which is preliminary data.</text>
</comment>
<keyword evidence="5 6" id="KW-0472">Membrane</keyword>
<feature type="transmembrane region" description="Helical" evidence="6">
    <location>
        <begin position="192"/>
        <end position="212"/>
    </location>
</feature>
<dbReference type="PANTHER" id="PTHR35007">
    <property type="entry name" value="INTEGRAL MEMBRANE PROTEIN-RELATED"/>
    <property type="match status" value="1"/>
</dbReference>
<organism evidence="8 9">
    <name type="scientific">Cohnella luojiensis</name>
    <dbReference type="NCBI Taxonomy" id="652876"/>
    <lineage>
        <taxon>Bacteria</taxon>
        <taxon>Bacillati</taxon>
        <taxon>Bacillota</taxon>
        <taxon>Bacilli</taxon>
        <taxon>Bacillales</taxon>
        <taxon>Paenibacillaceae</taxon>
        <taxon>Cohnella</taxon>
    </lineage>
</organism>
<keyword evidence="9" id="KW-1185">Reference proteome</keyword>
<dbReference type="AlphaFoldDB" id="A0A4Y8M078"/>
<dbReference type="GO" id="GO:0005886">
    <property type="term" value="C:plasma membrane"/>
    <property type="evidence" value="ECO:0007669"/>
    <property type="project" value="UniProtKB-SubCell"/>
</dbReference>
<gene>
    <name evidence="8" type="ORF">E2980_08285</name>
</gene>
<dbReference type="PANTHER" id="PTHR35007:SF1">
    <property type="entry name" value="PILUS ASSEMBLY PROTEIN"/>
    <property type="match status" value="1"/>
</dbReference>
<evidence type="ECO:0000256" key="5">
    <source>
        <dbReference type="ARBA" id="ARBA00023136"/>
    </source>
</evidence>
<reference evidence="8 9" key="1">
    <citation type="submission" date="2019-03" db="EMBL/GenBank/DDBJ databases">
        <title>Cohnella endophytica sp. nov., a novel endophytic bacterium isolated from bark of Sonneratia apetala.</title>
        <authorList>
            <person name="Tuo L."/>
        </authorList>
    </citation>
    <scope>NUCLEOTIDE SEQUENCE [LARGE SCALE GENOMIC DNA]</scope>
    <source>
        <strain evidence="8 9">CCTCC AB 208254</strain>
    </source>
</reference>
<evidence type="ECO:0000259" key="7">
    <source>
        <dbReference type="Pfam" id="PF00482"/>
    </source>
</evidence>
<dbReference type="Pfam" id="PF00482">
    <property type="entry name" value="T2SSF"/>
    <property type="match status" value="1"/>
</dbReference>
<dbReference type="OrthoDB" id="9796142at2"/>
<evidence type="ECO:0000313" key="8">
    <source>
        <dbReference type="EMBL" id="TFE28204.1"/>
    </source>
</evidence>
<evidence type="ECO:0000313" key="9">
    <source>
        <dbReference type="Proteomes" id="UP000297900"/>
    </source>
</evidence>
<evidence type="ECO:0000256" key="6">
    <source>
        <dbReference type="SAM" id="Phobius"/>
    </source>
</evidence>
<keyword evidence="2" id="KW-1003">Cell membrane</keyword>
<evidence type="ECO:0000256" key="3">
    <source>
        <dbReference type="ARBA" id="ARBA00022692"/>
    </source>
</evidence>
<dbReference type="RefSeq" id="WP_135151712.1">
    <property type="nucleotide sequence ID" value="NZ_SOMN01000007.1"/>
</dbReference>
<comment type="subcellular location">
    <subcellularLocation>
        <location evidence="1">Cell membrane</location>
        <topology evidence="1">Multi-pass membrane protein</topology>
    </subcellularLocation>
</comment>
<proteinExistence type="predicted"/>
<protein>
    <submittedName>
        <fullName evidence="8">Pilus assembly protein TadB</fullName>
    </submittedName>
</protein>
<evidence type="ECO:0000256" key="2">
    <source>
        <dbReference type="ARBA" id="ARBA00022475"/>
    </source>
</evidence>
<dbReference type="EMBL" id="SOMN01000007">
    <property type="protein sequence ID" value="TFE28204.1"/>
    <property type="molecule type" value="Genomic_DNA"/>
</dbReference>
<evidence type="ECO:0000256" key="4">
    <source>
        <dbReference type="ARBA" id="ARBA00022989"/>
    </source>
</evidence>
<evidence type="ECO:0000256" key="1">
    <source>
        <dbReference type="ARBA" id="ARBA00004651"/>
    </source>
</evidence>
<name>A0A4Y8M078_9BACL</name>
<dbReference type="InterPro" id="IPR018076">
    <property type="entry name" value="T2SS_GspF_dom"/>
</dbReference>
<dbReference type="Proteomes" id="UP000297900">
    <property type="component" value="Unassembled WGS sequence"/>
</dbReference>
<feature type="transmembrane region" description="Helical" evidence="6">
    <location>
        <begin position="37"/>
        <end position="54"/>
    </location>
</feature>
<keyword evidence="4 6" id="KW-1133">Transmembrane helix</keyword>
<keyword evidence="3 6" id="KW-0812">Transmembrane</keyword>
<sequence>MTEYGTYRLSTIEKLWANAVGCVLCFTVIWLMYRHSIIALAATPVGLLYPRYYAKALCRKRREKLRLQFKDALHALSSLLSAGRSVENAFMTLENDLVLLIGDTRSDLIIELKAIANRLKNGEQLEACLRDFAKRSDLEELKSFADVIGICKRAGGDLVEVVRKTSQLIGEKLEVELEVSVLISQKKFESRIMMGMPFAFVGILGFMAADYMQPLHQGMGIVLLTVCILLLMGCSWWMSRIMDIKL</sequence>